<keyword evidence="6 8" id="KW-1133">Transmembrane helix</keyword>
<evidence type="ECO:0000256" key="2">
    <source>
        <dbReference type="ARBA" id="ARBA00022475"/>
    </source>
</evidence>
<accession>A0A2M8PCV0</accession>
<sequence length="620" mass="69128">MSQALQRRAVFAYALILLAAFALRLWNLGAQSLWHDEGWSLYPAYTLLGPMGIRGMDVNAPPLFNISIGLWLRLAGDAIWTVRFWSLLTGMIGVALGMGLARRWFGVQAGILAGIFLAFSPILWVFAQEIRAYIPMPIYTVLLLSLAAQFLAPRQAQVSRSAWLWLFGVTLAALWSHNLSVPLVAWLNLSVVLGLLLRRAWRRLRGWFLLQSALFVLYLPWLLTQRPTGTPLNTPPALNFELLWQIWQSYFTGIKALVGADALLMALCALFGAVAVLSIARALWRARSARLWTLLSAVLLLPVFQLLIILAAHIDFHPRYFLLSAPPTLILIAAGLALPSRNALVLSLRFAAPLIATAIMARMAWLTYSAPIYQHDDFLGMARYYATHSERDAIVIPYGWEPSLDYYQEKLDIRAPFVEVPIHSDAERIRTQLAEALEGKASAELFTWYQLPADMRGAFPCLLSAVGVWESQLTLSGVRTDRYRLTGDVRALAAPKLPPTRLSFALPDNADLDARPYAFLHSQGAESACLLLDLSAESAPLQYDWRLAVRLLRADGSLYAARDADLRDDRQRTATAQRDSYSFHATAFLALPIPPDSEPLLLSAWLYTPEKRSAAHLLGT</sequence>
<evidence type="ECO:0000256" key="1">
    <source>
        <dbReference type="ARBA" id="ARBA00004651"/>
    </source>
</evidence>
<name>A0A2M8PCV0_9CHLR</name>
<feature type="transmembrane region" description="Helical" evidence="8">
    <location>
        <begin position="9"/>
        <end position="26"/>
    </location>
</feature>
<keyword evidence="3" id="KW-0328">Glycosyltransferase</keyword>
<evidence type="ECO:0000256" key="8">
    <source>
        <dbReference type="SAM" id="Phobius"/>
    </source>
</evidence>
<dbReference type="PANTHER" id="PTHR33908">
    <property type="entry name" value="MANNOSYLTRANSFERASE YKCB-RELATED"/>
    <property type="match status" value="1"/>
</dbReference>
<feature type="non-terminal residue" evidence="9">
    <location>
        <position position="620"/>
    </location>
</feature>
<dbReference type="GO" id="GO:0005886">
    <property type="term" value="C:plasma membrane"/>
    <property type="evidence" value="ECO:0007669"/>
    <property type="project" value="UniProtKB-SubCell"/>
</dbReference>
<feature type="transmembrane region" description="Helical" evidence="8">
    <location>
        <begin position="291"/>
        <end position="314"/>
    </location>
</feature>
<evidence type="ECO:0000256" key="5">
    <source>
        <dbReference type="ARBA" id="ARBA00022692"/>
    </source>
</evidence>
<evidence type="ECO:0000313" key="10">
    <source>
        <dbReference type="Proteomes" id="UP000229681"/>
    </source>
</evidence>
<evidence type="ECO:0000313" key="9">
    <source>
        <dbReference type="EMBL" id="PJF35381.1"/>
    </source>
</evidence>
<evidence type="ECO:0000256" key="4">
    <source>
        <dbReference type="ARBA" id="ARBA00022679"/>
    </source>
</evidence>
<reference evidence="9 10" key="1">
    <citation type="submission" date="2017-11" db="EMBL/GenBank/DDBJ databases">
        <title>Evolution of Phototrophy in the Chloroflexi Phylum Driven by Horizontal Gene Transfer.</title>
        <authorList>
            <person name="Ward L.M."/>
            <person name="Hemp J."/>
            <person name="Shih P.M."/>
            <person name="Mcglynn S.E."/>
            <person name="Fischer W."/>
        </authorList>
    </citation>
    <scope>NUCLEOTIDE SEQUENCE [LARGE SCALE GENOMIC DNA]</scope>
    <source>
        <strain evidence="9">JP3_13</strain>
    </source>
</reference>
<organism evidence="9 10">
    <name type="scientific">Candidatus Thermofonsia Clade 1 bacterium</name>
    <dbReference type="NCBI Taxonomy" id="2364210"/>
    <lineage>
        <taxon>Bacteria</taxon>
        <taxon>Bacillati</taxon>
        <taxon>Chloroflexota</taxon>
        <taxon>Candidatus Thermofontia</taxon>
        <taxon>Candidatus Thermofonsia Clade 1</taxon>
    </lineage>
</organism>
<keyword evidence="7 8" id="KW-0472">Membrane</keyword>
<comment type="subcellular location">
    <subcellularLocation>
        <location evidence="1">Cell membrane</location>
        <topology evidence="1">Multi-pass membrane protein</topology>
    </subcellularLocation>
</comment>
<comment type="caution">
    <text evidence="9">The sequence shown here is derived from an EMBL/GenBank/DDBJ whole genome shotgun (WGS) entry which is preliminary data.</text>
</comment>
<keyword evidence="4" id="KW-0808">Transferase</keyword>
<dbReference type="GO" id="GO:0016763">
    <property type="term" value="F:pentosyltransferase activity"/>
    <property type="evidence" value="ECO:0007669"/>
    <property type="project" value="TreeGrafter"/>
</dbReference>
<feature type="transmembrane region" description="Helical" evidence="8">
    <location>
        <begin position="78"/>
        <end position="98"/>
    </location>
</feature>
<evidence type="ECO:0000256" key="3">
    <source>
        <dbReference type="ARBA" id="ARBA00022676"/>
    </source>
</evidence>
<keyword evidence="5 8" id="KW-0812">Transmembrane</keyword>
<feature type="transmembrane region" description="Helical" evidence="8">
    <location>
        <begin position="181"/>
        <end position="197"/>
    </location>
</feature>
<gene>
    <name evidence="9" type="ORF">CUN49_10885</name>
</gene>
<proteinExistence type="predicted"/>
<dbReference type="AlphaFoldDB" id="A0A2M8PCV0"/>
<feature type="transmembrane region" description="Helical" evidence="8">
    <location>
        <begin position="132"/>
        <end position="151"/>
    </location>
</feature>
<dbReference type="PANTHER" id="PTHR33908:SF3">
    <property type="entry name" value="UNDECAPRENYL PHOSPHATE-ALPHA-4-AMINO-4-DEOXY-L-ARABINOSE ARABINOSYL TRANSFERASE"/>
    <property type="match status" value="1"/>
</dbReference>
<dbReference type="Proteomes" id="UP000229681">
    <property type="component" value="Unassembled WGS sequence"/>
</dbReference>
<dbReference type="EMBL" id="PGTM01000164">
    <property type="protein sequence ID" value="PJF35381.1"/>
    <property type="molecule type" value="Genomic_DNA"/>
</dbReference>
<protein>
    <submittedName>
        <fullName evidence="9">Uncharacterized protein</fullName>
    </submittedName>
</protein>
<feature type="transmembrane region" description="Helical" evidence="8">
    <location>
        <begin position="320"/>
        <end position="338"/>
    </location>
</feature>
<evidence type="ECO:0000256" key="6">
    <source>
        <dbReference type="ARBA" id="ARBA00022989"/>
    </source>
</evidence>
<feature type="transmembrane region" description="Helical" evidence="8">
    <location>
        <begin position="105"/>
        <end position="126"/>
    </location>
</feature>
<feature type="transmembrane region" description="Helical" evidence="8">
    <location>
        <begin position="262"/>
        <end position="284"/>
    </location>
</feature>
<dbReference type="GO" id="GO:0009103">
    <property type="term" value="P:lipopolysaccharide biosynthetic process"/>
    <property type="evidence" value="ECO:0007669"/>
    <property type="project" value="UniProtKB-ARBA"/>
</dbReference>
<feature type="transmembrane region" description="Helical" evidence="8">
    <location>
        <begin position="204"/>
        <end position="223"/>
    </location>
</feature>
<dbReference type="GO" id="GO:0010041">
    <property type="term" value="P:response to iron(III) ion"/>
    <property type="evidence" value="ECO:0007669"/>
    <property type="project" value="TreeGrafter"/>
</dbReference>
<dbReference type="InterPro" id="IPR050297">
    <property type="entry name" value="LipidA_mod_glycosyltrf_83"/>
</dbReference>
<feature type="transmembrane region" description="Helical" evidence="8">
    <location>
        <begin position="350"/>
        <end position="368"/>
    </location>
</feature>
<evidence type="ECO:0000256" key="7">
    <source>
        <dbReference type="ARBA" id="ARBA00023136"/>
    </source>
</evidence>
<keyword evidence="2" id="KW-1003">Cell membrane</keyword>